<feature type="compositionally biased region" description="Polar residues" evidence="1">
    <location>
        <begin position="68"/>
        <end position="83"/>
    </location>
</feature>
<comment type="caution">
    <text evidence="3">The sequence shown here is derived from an EMBL/GenBank/DDBJ whole genome shotgun (WGS) entry which is preliminary data.</text>
</comment>
<reference evidence="3" key="1">
    <citation type="submission" date="2020-11" db="EMBL/GenBank/DDBJ databases">
        <authorList>
            <consortium name="DOE Joint Genome Institute"/>
            <person name="Ahrendt S."/>
            <person name="Riley R."/>
            <person name="Andreopoulos W."/>
            <person name="Labutti K."/>
            <person name="Pangilinan J."/>
            <person name="Ruiz-Duenas F.J."/>
            <person name="Barrasa J.M."/>
            <person name="Sanchez-Garcia M."/>
            <person name="Camarero S."/>
            <person name="Miyauchi S."/>
            <person name="Serrano A."/>
            <person name="Linde D."/>
            <person name="Babiker R."/>
            <person name="Drula E."/>
            <person name="Ayuso-Fernandez I."/>
            <person name="Pacheco R."/>
            <person name="Padilla G."/>
            <person name="Ferreira P."/>
            <person name="Barriuso J."/>
            <person name="Kellner H."/>
            <person name="Castanera R."/>
            <person name="Alfaro M."/>
            <person name="Ramirez L."/>
            <person name="Pisabarro A.G."/>
            <person name="Kuo A."/>
            <person name="Tritt A."/>
            <person name="Lipzen A."/>
            <person name="He G."/>
            <person name="Yan M."/>
            <person name="Ng V."/>
            <person name="Cullen D."/>
            <person name="Martin F."/>
            <person name="Rosso M.-N."/>
            <person name="Henrissat B."/>
            <person name="Hibbett D."/>
            <person name="Martinez A.T."/>
            <person name="Grigoriev I.V."/>
        </authorList>
    </citation>
    <scope>NUCLEOTIDE SEQUENCE</scope>
    <source>
        <strain evidence="3">CBS 506.95</strain>
    </source>
</reference>
<gene>
    <name evidence="3" type="ORF">CPB83DRAFT_833249</name>
</gene>
<evidence type="ECO:0000313" key="4">
    <source>
        <dbReference type="Proteomes" id="UP000807306"/>
    </source>
</evidence>
<evidence type="ECO:0000256" key="1">
    <source>
        <dbReference type="SAM" id="MobiDB-lite"/>
    </source>
</evidence>
<accession>A0A9P6ELS8</accession>
<protein>
    <submittedName>
        <fullName evidence="3">Uncharacterized protein</fullName>
    </submittedName>
</protein>
<evidence type="ECO:0000313" key="3">
    <source>
        <dbReference type="EMBL" id="KAF9532118.1"/>
    </source>
</evidence>
<organism evidence="3 4">
    <name type="scientific">Crepidotus variabilis</name>
    <dbReference type="NCBI Taxonomy" id="179855"/>
    <lineage>
        <taxon>Eukaryota</taxon>
        <taxon>Fungi</taxon>
        <taxon>Dikarya</taxon>
        <taxon>Basidiomycota</taxon>
        <taxon>Agaricomycotina</taxon>
        <taxon>Agaricomycetes</taxon>
        <taxon>Agaricomycetidae</taxon>
        <taxon>Agaricales</taxon>
        <taxon>Agaricineae</taxon>
        <taxon>Crepidotaceae</taxon>
        <taxon>Crepidotus</taxon>
    </lineage>
</organism>
<dbReference type="EMBL" id="MU157833">
    <property type="protein sequence ID" value="KAF9532118.1"/>
    <property type="molecule type" value="Genomic_DNA"/>
</dbReference>
<feature type="region of interest" description="Disordered" evidence="1">
    <location>
        <begin position="259"/>
        <end position="338"/>
    </location>
</feature>
<feature type="signal peptide" evidence="2">
    <location>
        <begin position="1"/>
        <end position="24"/>
    </location>
</feature>
<proteinExistence type="predicted"/>
<keyword evidence="4" id="KW-1185">Reference proteome</keyword>
<sequence>MKLSTSSSLIFATLAISSSTTSMAAPTRDIPDSGLSPSKSRHNPHDSSFHSSPYRAGPRHGRSRSEVRSTASRMATRGNSDGSGSEVPASNGPSKNASNGAIPVASATGVLDQVVNPLVDIIKAMIGGASSKAQSLNAFSVDAFDTASPQALSADDVAAMQAGVAEIQRVFAASQNQTTPAAPTPPGAAPSAIQSGVNKTPLGAVAKSENDGNASGWEGFASSASIPPTNGDASSSALPTTSASVSAAAFDAQAAATQTSVSSTPSSSVNPAAVKDVQSTPAQASASSVTSSGPSAVAAAAGLPLPVAPVQPPNASSLPISAPAAPPAAPPSAPAPPV</sequence>
<dbReference type="Proteomes" id="UP000807306">
    <property type="component" value="Unassembled WGS sequence"/>
</dbReference>
<feature type="region of interest" description="Disordered" evidence="1">
    <location>
        <begin position="18"/>
        <end position="100"/>
    </location>
</feature>
<feature type="chain" id="PRO_5040375369" evidence="2">
    <location>
        <begin position="25"/>
        <end position="338"/>
    </location>
</feature>
<feature type="compositionally biased region" description="Polar residues" evidence="1">
    <location>
        <begin position="222"/>
        <end position="232"/>
    </location>
</feature>
<dbReference type="AlphaFoldDB" id="A0A9P6ELS8"/>
<feature type="compositionally biased region" description="Low complexity" evidence="1">
    <location>
        <begin position="259"/>
        <end position="305"/>
    </location>
</feature>
<evidence type="ECO:0000256" key="2">
    <source>
        <dbReference type="SAM" id="SignalP"/>
    </source>
</evidence>
<feature type="compositionally biased region" description="Low complexity" evidence="1">
    <location>
        <begin position="313"/>
        <end position="323"/>
    </location>
</feature>
<feature type="compositionally biased region" description="Pro residues" evidence="1">
    <location>
        <begin position="324"/>
        <end position="338"/>
    </location>
</feature>
<feature type="region of interest" description="Disordered" evidence="1">
    <location>
        <begin position="176"/>
        <end position="239"/>
    </location>
</feature>
<keyword evidence="2" id="KW-0732">Signal</keyword>
<name>A0A9P6ELS8_9AGAR</name>